<dbReference type="EC" id="3.4.-.-" evidence="1"/>
<dbReference type="GO" id="GO:0008233">
    <property type="term" value="F:peptidase activity"/>
    <property type="evidence" value="ECO:0007669"/>
    <property type="project" value="UniProtKB-KW"/>
</dbReference>
<keyword evidence="1" id="KW-0378">Hydrolase</keyword>
<feature type="domain" description="Peptidase M28" evidence="2">
    <location>
        <begin position="188"/>
        <end position="264"/>
    </location>
</feature>
<gene>
    <name evidence="3" type="primary">ABSGL_00340.1 scaffold 492</name>
</gene>
<keyword evidence="1" id="KW-0479">Metal-binding</keyword>
<evidence type="ECO:0000259" key="2">
    <source>
        <dbReference type="Pfam" id="PF04389"/>
    </source>
</evidence>
<comment type="similarity">
    <text evidence="1">Belongs to the peptidase M28 family.</text>
</comment>
<dbReference type="InterPro" id="IPR007484">
    <property type="entry name" value="Peptidase_M28"/>
</dbReference>
<dbReference type="EMBL" id="LT550136">
    <property type="protein sequence ID" value="SAL95041.1"/>
    <property type="molecule type" value="Genomic_DNA"/>
</dbReference>
<proteinExistence type="inferred from homology"/>
<dbReference type="Pfam" id="PF04389">
    <property type="entry name" value="Peptidase_M28"/>
    <property type="match status" value="1"/>
</dbReference>
<dbReference type="InParanoid" id="A0A168KND8"/>
<dbReference type="GO" id="GO:0006508">
    <property type="term" value="P:proteolysis"/>
    <property type="evidence" value="ECO:0007669"/>
    <property type="project" value="UniProtKB-KW"/>
</dbReference>
<dbReference type="OrthoDB" id="2214at2759"/>
<dbReference type="STRING" id="4829.A0A168KND8"/>
<keyword evidence="1" id="KW-0732">Signal</keyword>
<evidence type="ECO:0000256" key="1">
    <source>
        <dbReference type="RuleBase" id="RU361240"/>
    </source>
</evidence>
<evidence type="ECO:0000313" key="4">
    <source>
        <dbReference type="Proteomes" id="UP000078561"/>
    </source>
</evidence>
<dbReference type="GO" id="GO:0046872">
    <property type="term" value="F:metal ion binding"/>
    <property type="evidence" value="ECO:0007669"/>
    <property type="project" value="UniProtKB-KW"/>
</dbReference>
<accession>A0A168KND8</accession>
<name>A0A168KND8_ABSGL</name>
<evidence type="ECO:0000313" key="3">
    <source>
        <dbReference type="EMBL" id="SAL95041.1"/>
    </source>
</evidence>
<sequence length="274" mass="31055">MKTTLVAFMSLVAASTLVQAGPIAAFDQLRVFRHSEPERRLIQYGEDTPAKWMEQADIDNLFRAGVKFMDITDHQDLGAYSAFNSAWQPVIPTKVSYQDEVAPFIGNLTTVHMKSNLRAFTNFRTRYYKSSYGAKSCRWLIQQVKDVIDNSDADHVTVNEFPHSWDQFSIVARFEGSDEDLKDEVVILTDFLKSLVDNYADISYVSTKCGYACSDHASWRKAGFPSAFTIESAFEDSNHFIHTSDDTIDKLSFDHMLEFSKVASGFAVELSHKH</sequence>
<feature type="chain" id="PRO_5007749464" description="Peptide hydrolase" evidence="1">
    <location>
        <begin position="21"/>
        <end position="274"/>
    </location>
</feature>
<reference evidence="3" key="1">
    <citation type="submission" date="2016-04" db="EMBL/GenBank/DDBJ databases">
        <authorList>
            <person name="Evans L.H."/>
            <person name="Alamgir A."/>
            <person name="Owens N."/>
            <person name="Weber N.D."/>
            <person name="Virtaneva K."/>
            <person name="Barbian K."/>
            <person name="Babar A."/>
            <person name="Rosenke K."/>
        </authorList>
    </citation>
    <scope>NUCLEOTIDE SEQUENCE [LARGE SCALE GENOMIC DNA]</scope>
    <source>
        <strain evidence="3">CBS 101.48</strain>
    </source>
</reference>
<dbReference type="Gene3D" id="3.40.630.10">
    <property type="entry name" value="Zn peptidases"/>
    <property type="match status" value="2"/>
</dbReference>
<dbReference type="Proteomes" id="UP000078561">
    <property type="component" value="Unassembled WGS sequence"/>
</dbReference>
<organism evidence="3">
    <name type="scientific">Absidia glauca</name>
    <name type="common">Pin mould</name>
    <dbReference type="NCBI Taxonomy" id="4829"/>
    <lineage>
        <taxon>Eukaryota</taxon>
        <taxon>Fungi</taxon>
        <taxon>Fungi incertae sedis</taxon>
        <taxon>Mucoromycota</taxon>
        <taxon>Mucoromycotina</taxon>
        <taxon>Mucoromycetes</taxon>
        <taxon>Mucorales</taxon>
        <taxon>Cunninghamellaceae</taxon>
        <taxon>Absidia</taxon>
    </lineage>
</organism>
<feature type="signal peptide" evidence="1">
    <location>
        <begin position="1"/>
        <end position="20"/>
    </location>
</feature>
<dbReference type="OMA" id="VESAQWV"/>
<protein>
    <recommendedName>
        <fullName evidence="1">Peptide hydrolase</fullName>
        <ecNumber evidence="1">3.4.-.-</ecNumber>
    </recommendedName>
</protein>
<keyword evidence="1" id="KW-0862">Zinc</keyword>
<keyword evidence="1" id="KW-0645">Protease</keyword>
<dbReference type="SUPFAM" id="SSF53187">
    <property type="entry name" value="Zn-dependent exopeptidases"/>
    <property type="match status" value="2"/>
</dbReference>
<dbReference type="AlphaFoldDB" id="A0A168KND8"/>
<keyword evidence="4" id="KW-1185">Reference proteome</keyword>